<gene>
    <name evidence="1" type="ORF">NSCI0253_LOCUS3605</name>
</gene>
<protein>
    <submittedName>
        <fullName evidence="1">Uncharacterized protein</fullName>
    </submittedName>
</protein>
<name>A0A7S0ZQL3_NOCSC</name>
<reference evidence="1" key="1">
    <citation type="submission" date="2021-01" db="EMBL/GenBank/DDBJ databases">
        <authorList>
            <person name="Corre E."/>
            <person name="Pelletier E."/>
            <person name="Niang G."/>
            <person name="Scheremetjew M."/>
            <person name="Finn R."/>
            <person name="Kale V."/>
            <person name="Holt S."/>
            <person name="Cochrane G."/>
            <person name="Meng A."/>
            <person name="Brown T."/>
            <person name="Cohen L."/>
        </authorList>
    </citation>
    <scope>NUCLEOTIDE SEQUENCE</scope>
</reference>
<dbReference type="AlphaFoldDB" id="A0A7S0ZQL3"/>
<organism evidence="1">
    <name type="scientific">Noctiluca scintillans</name>
    <name type="common">Sea sparkle</name>
    <name type="synonym">Red tide dinoflagellate</name>
    <dbReference type="NCBI Taxonomy" id="2966"/>
    <lineage>
        <taxon>Eukaryota</taxon>
        <taxon>Sar</taxon>
        <taxon>Alveolata</taxon>
        <taxon>Dinophyceae</taxon>
        <taxon>Noctilucales</taxon>
        <taxon>Noctilucaceae</taxon>
        <taxon>Noctiluca</taxon>
    </lineage>
</organism>
<evidence type="ECO:0000313" key="1">
    <source>
        <dbReference type="EMBL" id="CAD8829259.1"/>
    </source>
</evidence>
<dbReference type="EMBL" id="HBFQ01005110">
    <property type="protein sequence ID" value="CAD8829259.1"/>
    <property type="molecule type" value="Transcribed_RNA"/>
</dbReference>
<sequence length="155" mass="18295">MAQALKLPFLPGQRVMLAADHASRGFHRHVSVTVVRRSGLLRLPVSDHQRGPAREGLQSQRFFTNWWHRYVDGENPDRPHGAVVSNWLRTKGVDPYLMPRDETEDIRKCYLTEYRYFTKKGDGDWMERSATAFKLLEQKQGWRVKDWLQQYPLKK</sequence>
<accession>A0A7S0ZQL3</accession>
<proteinExistence type="predicted"/>